<sequence length="110" mass="12091">MSYNTLLVIQHLGVLAPLGLLGLFVDVQSSLSAAPPPTKTVRKQISFNESQDNPDEVTHVVLMPTKPLPKQKDHKALARKITFKQDSPIVPKNVTPSPDQKEKEASLRSV</sequence>
<feature type="compositionally biased region" description="Basic and acidic residues" evidence="1">
    <location>
        <begin position="99"/>
        <end position="110"/>
    </location>
</feature>
<dbReference type="AlphaFoldDB" id="A0AAV4QZ57"/>
<feature type="region of interest" description="Disordered" evidence="1">
    <location>
        <begin position="87"/>
        <end position="110"/>
    </location>
</feature>
<organism evidence="2 3">
    <name type="scientific">Caerostris darwini</name>
    <dbReference type="NCBI Taxonomy" id="1538125"/>
    <lineage>
        <taxon>Eukaryota</taxon>
        <taxon>Metazoa</taxon>
        <taxon>Ecdysozoa</taxon>
        <taxon>Arthropoda</taxon>
        <taxon>Chelicerata</taxon>
        <taxon>Arachnida</taxon>
        <taxon>Araneae</taxon>
        <taxon>Araneomorphae</taxon>
        <taxon>Entelegynae</taxon>
        <taxon>Araneoidea</taxon>
        <taxon>Araneidae</taxon>
        <taxon>Caerostris</taxon>
    </lineage>
</organism>
<dbReference type="EMBL" id="BPLQ01005263">
    <property type="protein sequence ID" value="GIY13596.1"/>
    <property type="molecule type" value="Genomic_DNA"/>
</dbReference>
<name>A0AAV4QZ57_9ARAC</name>
<dbReference type="Proteomes" id="UP001054837">
    <property type="component" value="Unassembled WGS sequence"/>
</dbReference>
<reference evidence="2 3" key="1">
    <citation type="submission" date="2021-06" db="EMBL/GenBank/DDBJ databases">
        <title>Caerostris darwini draft genome.</title>
        <authorList>
            <person name="Kono N."/>
            <person name="Arakawa K."/>
        </authorList>
    </citation>
    <scope>NUCLEOTIDE SEQUENCE [LARGE SCALE GENOMIC DNA]</scope>
</reference>
<evidence type="ECO:0000313" key="3">
    <source>
        <dbReference type="Proteomes" id="UP001054837"/>
    </source>
</evidence>
<proteinExistence type="predicted"/>
<accession>A0AAV4QZ57</accession>
<evidence type="ECO:0000313" key="2">
    <source>
        <dbReference type="EMBL" id="GIY13596.1"/>
    </source>
</evidence>
<keyword evidence="3" id="KW-1185">Reference proteome</keyword>
<protein>
    <submittedName>
        <fullName evidence="2">Uncharacterized protein</fullName>
    </submittedName>
</protein>
<evidence type="ECO:0000256" key="1">
    <source>
        <dbReference type="SAM" id="MobiDB-lite"/>
    </source>
</evidence>
<comment type="caution">
    <text evidence="2">The sequence shown here is derived from an EMBL/GenBank/DDBJ whole genome shotgun (WGS) entry which is preliminary data.</text>
</comment>
<gene>
    <name evidence="2" type="ORF">CDAR_567301</name>
</gene>